<dbReference type="HOGENOM" id="CLU_1990963_0_0_5"/>
<accession>E6VGJ4</accession>
<dbReference type="eggNOG" id="ENOG5034CG1">
    <property type="taxonomic scope" value="Bacteria"/>
</dbReference>
<dbReference type="KEGG" id="rpx:Rpdx1_2543"/>
<proteinExistence type="predicted"/>
<name>E6VGJ4_RHOPX</name>
<evidence type="ECO:0000313" key="1">
    <source>
        <dbReference type="EMBL" id="ADU44134.1"/>
    </source>
</evidence>
<protein>
    <submittedName>
        <fullName evidence="1">Uncharacterized protein</fullName>
    </submittedName>
</protein>
<reference evidence="1" key="1">
    <citation type="submission" date="2010-12" db="EMBL/GenBank/DDBJ databases">
        <title>Complete sequence of Rhodopseudomonas palustris DX-1.</title>
        <authorList>
            <consortium name="US DOE Joint Genome Institute"/>
            <person name="Lucas S."/>
            <person name="Copeland A."/>
            <person name="Lapidus A."/>
            <person name="Cheng J.-F."/>
            <person name="Goodwin L."/>
            <person name="Pitluck S."/>
            <person name="Misra M."/>
            <person name="Chertkov O."/>
            <person name="Detter J.C."/>
            <person name="Han C."/>
            <person name="Tapia R."/>
            <person name="Land M."/>
            <person name="Hauser L."/>
            <person name="Kyrpides N."/>
            <person name="Ivanova N."/>
            <person name="Ovchinnikova G."/>
            <person name="Logan B."/>
            <person name="Oda Y."/>
            <person name="Harwood C."/>
            <person name="Woyke T."/>
        </authorList>
    </citation>
    <scope>NUCLEOTIDE SEQUENCE [LARGE SCALE GENOMIC DNA]</scope>
    <source>
        <strain evidence="1">DX-1</strain>
    </source>
</reference>
<evidence type="ECO:0000313" key="2">
    <source>
        <dbReference type="Proteomes" id="UP000001402"/>
    </source>
</evidence>
<dbReference type="OrthoDB" id="7041946at2"/>
<dbReference type="Proteomes" id="UP000001402">
    <property type="component" value="Chromosome"/>
</dbReference>
<dbReference type="EMBL" id="CP002418">
    <property type="protein sequence ID" value="ADU44134.1"/>
    <property type="molecule type" value="Genomic_DNA"/>
</dbReference>
<sequence>MTTTPTPAVIVPTVGRVVWFHPAAAANPNGQPHAPLIAFVQSERLVNLAAFDENGTGYSATSVPLLQGDDAPPADGSAYAEWMPFQKGRAAKTEAALAAAIPESPSFAHGNIAGTLGLVGAIGQS</sequence>
<dbReference type="AlphaFoldDB" id="E6VGJ4"/>
<organism evidence="1 2">
    <name type="scientific">Rhodopseudomonas palustris (strain DX-1)</name>
    <dbReference type="NCBI Taxonomy" id="652103"/>
    <lineage>
        <taxon>Bacteria</taxon>
        <taxon>Pseudomonadati</taxon>
        <taxon>Pseudomonadota</taxon>
        <taxon>Alphaproteobacteria</taxon>
        <taxon>Hyphomicrobiales</taxon>
        <taxon>Nitrobacteraceae</taxon>
        <taxon>Rhodopseudomonas</taxon>
    </lineage>
</organism>
<gene>
    <name evidence="1" type="ordered locus">Rpdx1_2543</name>
</gene>
<dbReference type="STRING" id="652103.Rpdx1_2543"/>